<dbReference type="InterPro" id="IPR050576">
    <property type="entry name" value="Cilia_flagella_integrity"/>
</dbReference>
<evidence type="ECO:0000256" key="7">
    <source>
        <dbReference type="ARBA" id="ARBA00023273"/>
    </source>
</evidence>
<sequence>MEKLSLENERKEFAFKEIQKLQNEDKKPRLTKESIKKHCKEKKLYITPHLNDVLYLHFKGYSKIENLEEYTGLKCIWLENNVIGKIENLENQTELRSIYLHHNIIKKIENLEHLKYLDTLNLSYNFVSKIENISALTALNTLNLSHNKLQCIDDIAHLIHCKSLSIVDLSNNLLDDEEIVQVFEKMKSLRVLNLMNNPVKKKISYYRKIFIVKCTSLQHLDDRPVFPRDRACAEAWSTGGIRAEEEMRIEWIRSDQKIVRDSVNALINMRDEYRKKRLDYMKKVINEAKEKETLEGKDVKNSEMSTSESDSEEETENSKIKLPWENEDIKNDKFIVEVNKVYTGINVSNKNKEENIDNRYTEEIDDLVTQDKKLEIGIKSEEISIHSETNFEEETEKNKIKLPWKN</sequence>
<dbReference type="GO" id="GO:0035082">
    <property type="term" value="P:axoneme assembly"/>
    <property type="evidence" value="ECO:0007669"/>
    <property type="project" value="TreeGrafter"/>
</dbReference>
<dbReference type="PANTHER" id="PTHR45973">
    <property type="entry name" value="PROTEIN PHOSPHATASE 1 REGULATORY SUBUNIT SDS22-RELATED"/>
    <property type="match status" value="1"/>
</dbReference>
<feature type="non-terminal residue" evidence="10">
    <location>
        <position position="406"/>
    </location>
</feature>
<keyword evidence="5" id="KW-0677">Repeat</keyword>
<protein>
    <recommendedName>
        <fullName evidence="8">Dynein axonemal assembly factor 1 homolog</fullName>
    </recommendedName>
</protein>
<comment type="function">
    <text evidence="1">Cilium-specific protein required for cilia structures.</text>
</comment>
<gene>
    <name evidence="10" type="ORF">g.10497</name>
</gene>
<reference evidence="10" key="1">
    <citation type="submission" date="2015-12" db="EMBL/GenBank/DDBJ databases">
        <title>De novo transcriptome assembly of four potential Pierce s Disease insect vectors from Arizona vineyards.</title>
        <authorList>
            <person name="Tassone E.E."/>
        </authorList>
    </citation>
    <scope>NUCLEOTIDE SEQUENCE</scope>
</reference>
<feature type="region of interest" description="Disordered" evidence="9">
    <location>
        <begin position="293"/>
        <end position="320"/>
    </location>
</feature>
<name>A0A1B6C0C7_9HEMI</name>
<dbReference type="InterPro" id="IPR032675">
    <property type="entry name" value="LRR_dom_sf"/>
</dbReference>
<dbReference type="PROSITE" id="PS51450">
    <property type="entry name" value="LRR"/>
    <property type="match status" value="4"/>
</dbReference>
<evidence type="ECO:0000313" key="10">
    <source>
        <dbReference type="EMBL" id="JAS06972.1"/>
    </source>
</evidence>
<dbReference type="Pfam" id="PF14580">
    <property type="entry name" value="LRR_9"/>
    <property type="match status" value="1"/>
</dbReference>
<keyword evidence="6" id="KW-0969">Cilium</keyword>
<evidence type="ECO:0000256" key="8">
    <source>
        <dbReference type="ARBA" id="ARBA00024433"/>
    </source>
</evidence>
<dbReference type="FunFam" id="3.80.10.10:FF:000166">
    <property type="entry name" value="Dynein assembly factor 1, axonemal"/>
    <property type="match status" value="1"/>
</dbReference>
<keyword evidence="7" id="KW-0966">Cell projection</keyword>
<dbReference type="InterPro" id="IPR001611">
    <property type="entry name" value="Leu-rich_rpt"/>
</dbReference>
<evidence type="ECO:0000256" key="9">
    <source>
        <dbReference type="SAM" id="MobiDB-lite"/>
    </source>
</evidence>
<dbReference type="SMART" id="SM00365">
    <property type="entry name" value="LRR_SD22"/>
    <property type="match status" value="4"/>
</dbReference>
<dbReference type="PANTHER" id="PTHR45973:SF9">
    <property type="entry name" value="LEUCINE-RICH REPEAT-CONTAINING PROTEIN 46"/>
    <property type="match status" value="1"/>
</dbReference>
<organism evidence="10">
    <name type="scientific">Clastoptera arizonana</name>
    <name type="common">Arizona spittle bug</name>
    <dbReference type="NCBI Taxonomy" id="38151"/>
    <lineage>
        <taxon>Eukaryota</taxon>
        <taxon>Metazoa</taxon>
        <taxon>Ecdysozoa</taxon>
        <taxon>Arthropoda</taxon>
        <taxon>Hexapoda</taxon>
        <taxon>Insecta</taxon>
        <taxon>Pterygota</taxon>
        <taxon>Neoptera</taxon>
        <taxon>Paraneoptera</taxon>
        <taxon>Hemiptera</taxon>
        <taxon>Auchenorrhyncha</taxon>
        <taxon>Cercopoidea</taxon>
        <taxon>Clastopteridae</taxon>
        <taxon>Clastoptera</taxon>
    </lineage>
</organism>
<dbReference type="EMBL" id="GEDC01030326">
    <property type="protein sequence ID" value="JAS06972.1"/>
    <property type="molecule type" value="Transcribed_RNA"/>
</dbReference>
<evidence type="ECO:0000256" key="4">
    <source>
        <dbReference type="ARBA" id="ARBA00022614"/>
    </source>
</evidence>
<evidence type="ECO:0000256" key="6">
    <source>
        <dbReference type="ARBA" id="ARBA00023069"/>
    </source>
</evidence>
<dbReference type="Gene3D" id="3.80.10.10">
    <property type="entry name" value="Ribonuclease Inhibitor"/>
    <property type="match status" value="2"/>
</dbReference>
<keyword evidence="4" id="KW-0433">Leucine-rich repeat</keyword>
<dbReference type="AlphaFoldDB" id="A0A1B6C0C7"/>
<comment type="subcellular location">
    <subcellularLocation>
        <location evidence="2">Cell projection</location>
        <location evidence="2">Cilium</location>
    </subcellularLocation>
</comment>
<dbReference type="GO" id="GO:0070840">
    <property type="term" value="F:dynein complex binding"/>
    <property type="evidence" value="ECO:0007669"/>
    <property type="project" value="TreeGrafter"/>
</dbReference>
<dbReference type="GO" id="GO:0005930">
    <property type="term" value="C:axoneme"/>
    <property type="evidence" value="ECO:0007669"/>
    <property type="project" value="TreeGrafter"/>
</dbReference>
<evidence type="ECO:0000256" key="1">
    <source>
        <dbReference type="ARBA" id="ARBA00003843"/>
    </source>
</evidence>
<evidence type="ECO:0000256" key="2">
    <source>
        <dbReference type="ARBA" id="ARBA00004138"/>
    </source>
</evidence>
<proteinExistence type="inferred from homology"/>
<evidence type="ECO:0000256" key="3">
    <source>
        <dbReference type="ARBA" id="ARBA00006453"/>
    </source>
</evidence>
<dbReference type="SUPFAM" id="SSF52075">
    <property type="entry name" value="Outer arm dynein light chain 1"/>
    <property type="match status" value="1"/>
</dbReference>
<accession>A0A1B6C0C7</accession>
<comment type="similarity">
    <text evidence="3">Belongs to the DNAAF1 family.</text>
</comment>
<evidence type="ECO:0000256" key="5">
    <source>
        <dbReference type="ARBA" id="ARBA00022737"/>
    </source>
</evidence>